<dbReference type="PANTHER" id="PTHR46796:SF6">
    <property type="entry name" value="ARAC SUBFAMILY"/>
    <property type="match status" value="1"/>
</dbReference>
<evidence type="ECO:0000256" key="3">
    <source>
        <dbReference type="ARBA" id="ARBA00023163"/>
    </source>
</evidence>
<dbReference type="Pfam" id="PF12833">
    <property type="entry name" value="HTH_18"/>
    <property type="match status" value="1"/>
</dbReference>
<dbReference type="InterPro" id="IPR050204">
    <property type="entry name" value="AraC_XylS_family_regulators"/>
</dbReference>
<dbReference type="Gene3D" id="1.10.10.60">
    <property type="entry name" value="Homeodomain-like"/>
    <property type="match status" value="1"/>
</dbReference>
<dbReference type="InterPro" id="IPR018060">
    <property type="entry name" value="HTH_AraC"/>
</dbReference>
<dbReference type="InterPro" id="IPR018062">
    <property type="entry name" value="HTH_AraC-typ_CS"/>
</dbReference>
<dbReference type="PROSITE" id="PS00041">
    <property type="entry name" value="HTH_ARAC_FAMILY_1"/>
    <property type="match status" value="1"/>
</dbReference>
<dbReference type="PROSITE" id="PS01124">
    <property type="entry name" value="HTH_ARAC_FAMILY_2"/>
    <property type="match status" value="1"/>
</dbReference>
<protein>
    <recommendedName>
        <fullName evidence="4">HTH araC/xylS-type domain-containing protein</fullName>
    </recommendedName>
</protein>
<keyword evidence="1" id="KW-0805">Transcription regulation</keyword>
<dbReference type="EMBL" id="CADIKF010000051">
    <property type="protein sequence ID" value="CAB3767461.1"/>
    <property type="molecule type" value="Genomic_DNA"/>
</dbReference>
<name>A0A6J5EPV7_9BURK</name>
<evidence type="ECO:0000313" key="6">
    <source>
        <dbReference type="Proteomes" id="UP000494329"/>
    </source>
</evidence>
<evidence type="ECO:0000313" key="5">
    <source>
        <dbReference type="EMBL" id="CAB3767461.1"/>
    </source>
</evidence>
<evidence type="ECO:0000256" key="2">
    <source>
        <dbReference type="ARBA" id="ARBA00023125"/>
    </source>
</evidence>
<accession>A0A6J5EPV7</accession>
<keyword evidence="3" id="KW-0804">Transcription</keyword>
<evidence type="ECO:0000256" key="1">
    <source>
        <dbReference type="ARBA" id="ARBA00023015"/>
    </source>
</evidence>
<dbReference type="PANTHER" id="PTHR46796">
    <property type="entry name" value="HTH-TYPE TRANSCRIPTIONAL ACTIVATOR RHAS-RELATED"/>
    <property type="match status" value="1"/>
</dbReference>
<gene>
    <name evidence="5" type="ORF">LMG29739_05078</name>
</gene>
<keyword evidence="2" id="KW-0238">DNA-binding</keyword>
<feature type="domain" description="HTH araC/xylS-type" evidence="4">
    <location>
        <begin position="203"/>
        <end position="305"/>
    </location>
</feature>
<evidence type="ECO:0000259" key="4">
    <source>
        <dbReference type="PROSITE" id="PS01124"/>
    </source>
</evidence>
<proteinExistence type="predicted"/>
<dbReference type="SMART" id="SM00342">
    <property type="entry name" value="HTH_ARAC"/>
    <property type="match status" value="1"/>
</dbReference>
<reference evidence="5 6" key="1">
    <citation type="submission" date="2020-04" db="EMBL/GenBank/DDBJ databases">
        <authorList>
            <person name="De Canck E."/>
        </authorList>
    </citation>
    <scope>NUCLEOTIDE SEQUENCE [LARGE SCALE GENOMIC DNA]</scope>
    <source>
        <strain evidence="5 6">LMG 29739</strain>
    </source>
</reference>
<organism evidence="5 6">
    <name type="scientific">Paraburkholderia solisilvae</name>
    <dbReference type="NCBI Taxonomy" id="624376"/>
    <lineage>
        <taxon>Bacteria</taxon>
        <taxon>Pseudomonadati</taxon>
        <taxon>Pseudomonadota</taxon>
        <taxon>Betaproteobacteria</taxon>
        <taxon>Burkholderiales</taxon>
        <taxon>Burkholderiaceae</taxon>
        <taxon>Paraburkholderia</taxon>
    </lineage>
</organism>
<dbReference type="AlphaFoldDB" id="A0A6J5EPV7"/>
<dbReference type="Proteomes" id="UP000494329">
    <property type="component" value="Unassembled WGS sequence"/>
</dbReference>
<dbReference type="SUPFAM" id="SSF46689">
    <property type="entry name" value="Homeodomain-like"/>
    <property type="match status" value="1"/>
</dbReference>
<dbReference type="GO" id="GO:0003700">
    <property type="term" value="F:DNA-binding transcription factor activity"/>
    <property type="evidence" value="ECO:0007669"/>
    <property type="project" value="InterPro"/>
</dbReference>
<keyword evidence="6" id="KW-1185">Reference proteome</keyword>
<dbReference type="PRINTS" id="PR00032">
    <property type="entry name" value="HTHARAC"/>
</dbReference>
<dbReference type="InterPro" id="IPR020449">
    <property type="entry name" value="Tscrpt_reg_AraC-type_HTH"/>
</dbReference>
<sequence>MQSQPILVNSLSSVRDADIWRERCSSTYRLTCDFGRGNPAGTRTTTWTLGQVGITTARLANLSFFPIDTAATSRMSITVVTRGTMLVESESGLREFNAGDAVLLDPSVPCKQVFIEPVDLVVLCFSKNVLQERGLRHQVQGFFAPNMESPDVRAVIDLIVAVAAQKGAPSSQVRRRQGEHFLDVVDLFLCEPQKIRSGGATVFRAKRFIQRNLRNAGLDPTVIAAAAHVSDSHLNRLFTKEEGQSLMRYVLDRRLEMATDALKHGGRNLGKIGEIAHNCGFTTHAHFCRVFKERYGITPKELVLSQADEEAQTSDLEVQAVRHNRSL</sequence>
<dbReference type="GO" id="GO:0043565">
    <property type="term" value="F:sequence-specific DNA binding"/>
    <property type="evidence" value="ECO:0007669"/>
    <property type="project" value="InterPro"/>
</dbReference>
<dbReference type="InterPro" id="IPR009057">
    <property type="entry name" value="Homeodomain-like_sf"/>
</dbReference>